<evidence type="ECO:0000313" key="2">
    <source>
        <dbReference type="EMBL" id="TDZ48968.1"/>
    </source>
</evidence>
<evidence type="ECO:0000313" key="1">
    <source>
        <dbReference type="EMBL" id="TDH20447.1"/>
    </source>
</evidence>
<gene>
    <name evidence="2" type="ORF">CCUG63697_03500</name>
    <name evidence="1" type="ORF">EJ571_16885</name>
</gene>
<dbReference type="Proteomes" id="UP000295165">
    <property type="component" value="Unassembled WGS sequence"/>
</dbReference>
<organism evidence="1 4">
    <name type="scientific">Mycobacteroides franklinii</name>
    <dbReference type="NCBI Taxonomy" id="948102"/>
    <lineage>
        <taxon>Bacteria</taxon>
        <taxon>Bacillati</taxon>
        <taxon>Actinomycetota</taxon>
        <taxon>Actinomycetes</taxon>
        <taxon>Mycobacteriales</taxon>
        <taxon>Mycobacteriaceae</taxon>
        <taxon>Mycobacteroides</taxon>
    </lineage>
</organism>
<sequence length="82" mass="9144">MVIHVVNKDVVTREFIPQDQVLNTSSVPVHPDLKGMKLYDNNPQIWAGDTQDYTLPFEVPWGANPQSVEIHCGKTVSTVGIK</sequence>
<keyword evidence="3" id="KW-1185">Reference proteome</keyword>
<comment type="caution">
    <text evidence="1">The sequence shown here is derived from an EMBL/GenBank/DDBJ whole genome shotgun (WGS) entry which is preliminary data.</text>
</comment>
<dbReference type="Proteomes" id="UP000295627">
    <property type="component" value="Unassembled WGS sequence"/>
</dbReference>
<name>A0A4R5P982_9MYCO</name>
<dbReference type="RefSeq" id="WP_133052573.1">
    <property type="nucleotide sequence ID" value="NZ_MAFQ01000011.1"/>
</dbReference>
<dbReference type="EMBL" id="PECC01000028">
    <property type="protein sequence ID" value="TDZ48968.1"/>
    <property type="molecule type" value="Genomic_DNA"/>
</dbReference>
<evidence type="ECO:0000313" key="4">
    <source>
        <dbReference type="Proteomes" id="UP000295627"/>
    </source>
</evidence>
<evidence type="ECO:0000313" key="3">
    <source>
        <dbReference type="Proteomes" id="UP000295165"/>
    </source>
</evidence>
<evidence type="ECO:0008006" key="5">
    <source>
        <dbReference type="Google" id="ProtNLM"/>
    </source>
</evidence>
<proteinExistence type="predicted"/>
<reference evidence="1" key="1">
    <citation type="submission" date="2018-12" db="EMBL/GenBank/DDBJ databases">
        <authorList>
            <person name="Behra P.R.K."/>
            <person name="Das S."/>
            <person name="Pettersson B.M.F."/>
            <person name="Shirreff L."/>
            <person name="Ducote T."/>
            <person name="Jacobsson K.-G."/>
            <person name="Ennis D.G."/>
            <person name="Kirsebom L.A."/>
        </authorList>
    </citation>
    <scope>NUCLEOTIDE SEQUENCE</scope>
    <source>
        <strain evidence="1">DSM 45524</strain>
    </source>
</reference>
<dbReference type="EMBL" id="RXLR01000017">
    <property type="protein sequence ID" value="TDH20447.1"/>
    <property type="molecule type" value="Genomic_DNA"/>
</dbReference>
<accession>A0A4R5P982</accession>
<reference evidence="3 4" key="2">
    <citation type="journal article" date="2019" name="Sci. Rep.">
        <title>Extended insight into the Mycobacterium chelonae-abscessus complex through whole genome sequencing of Mycobacterium salmoniphilum outbreak and Mycobacterium salmoniphilum-like strains.</title>
        <authorList>
            <person name="Behra P.R.K."/>
            <person name="Das S."/>
            <person name="Pettersson B.M.F."/>
            <person name="Shirreff L."/>
            <person name="DuCote T."/>
            <person name="Jacobsson K.G."/>
            <person name="Ennis D.G."/>
            <person name="Kirsebom L.A."/>
        </authorList>
    </citation>
    <scope>NUCLEOTIDE SEQUENCE [LARGE SCALE GENOMIC DNA]</scope>
    <source>
        <strain evidence="2 3">CCUG 63697</strain>
        <strain evidence="1 4">DSM 45524</strain>
    </source>
</reference>
<protein>
    <recommendedName>
        <fullName evidence="5">DUF4352 domain-containing protein</fullName>
    </recommendedName>
</protein>
<dbReference type="AlphaFoldDB" id="A0A4R5P982"/>